<organism evidence="1 2">
    <name type="scientific">Aspergillus mulundensis</name>
    <dbReference type="NCBI Taxonomy" id="1810919"/>
    <lineage>
        <taxon>Eukaryota</taxon>
        <taxon>Fungi</taxon>
        <taxon>Dikarya</taxon>
        <taxon>Ascomycota</taxon>
        <taxon>Pezizomycotina</taxon>
        <taxon>Eurotiomycetes</taxon>
        <taxon>Eurotiomycetidae</taxon>
        <taxon>Eurotiales</taxon>
        <taxon>Aspergillaceae</taxon>
        <taxon>Aspergillus</taxon>
        <taxon>Aspergillus subgen. Nidulantes</taxon>
    </lineage>
</organism>
<dbReference type="Proteomes" id="UP000256690">
    <property type="component" value="Unassembled WGS sequence"/>
</dbReference>
<dbReference type="SUPFAM" id="SSF81383">
    <property type="entry name" value="F-box domain"/>
    <property type="match status" value="1"/>
</dbReference>
<gene>
    <name evidence="1" type="ORF">DSM5745_03150</name>
</gene>
<name>A0A3D8SL34_9EURO</name>
<dbReference type="AlphaFoldDB" id="A0A3D8SL34"/>
<evidence type="ECO:0000313" key="1">
    <source>
        <dbReference type="EMBL" id="RDW86508.1"/>
    </source>
</evidence>
<sequence>MDCLALLLKRAVNYVGQATRKPSRQLSALETLPPELILCIADFLSGPDILCLGLCSHQLLGTISKENPASFLSQSKHKSKFKTETLIRIARDDPDVFCCLRCAKLQRLADIKHPASTDRNRYHSCPDISREHYDDILGPLWMLLGSWAGGVLYNFRHGHLAAVMQNHFRGSTRTITAEMLQYTQVTTNSPGVRDSVVTELVSVEGRVCSRSQDQTQRRDEGSTSASTLVLQVQNWTLFHDRPAMDSVMGELRLTKICAHECVGDAVRAGGWDVDVDLQLHREGLVLENQCCRACGVEFRVSLHSCGADGRAVVVTKWVDLGSGLDIDDVKWKRVLSGSEKRYLVTASPGDVSRLFQDASRVSSRDSDPTERNRSFLMGEEYRRLLHERTGGLFFSSVPYHWRVQSK</sequence>
<evidence type="ECO:0000313" key="2">
    <source>
        <dbReference type="Proteomes" id="UP000256690"/>
    </source>
</evidence>
<dbReference type="GeneID" id="38113520"/>
<dbReference type="OrthoDB" id="3766406at2759"/>
<dbReference type="RefSeq" id="XP_026606032.1">
    <property type="nucleotide sequence ID" value="XM_026745166.1"/>
</dbReference>
<comment type="caution">
    <text evidence="1">The sequence shown here is derived from an EMBL/GenBank/DDBJ whole genome shotgun (WGS) entry which is preliminary data.</text>
</comment>
<reference evidence="1 2" key="1">
    <citation type="journal article" date="2018" name="IMA Fungus">
        <title>IMA Genome-F 9: Draft genome sequence of Annulohypoxylon stygium, Aspergillus mulundensis, Berkeleyomyces basicola (syn. Thielaviopsis basicola), Ceratocystis smalleyi, two Cercospora beticola strains, Coleophoma cylindrospora, Fusarium fracticaudum, Phialophora cf. hyalina, and Morchella septimelata.</title>
        <authorList>
            <person name="Wingfield B.D."/>
            <person name="Bills G.F."/>
            <person name="Dong Y."/>
            <person name="Huang W."/>
            <person name="Nel W.J."/>
            <person name="Swalarsk-Parry B.S."/>
            <person name="Vaghefi N."/>
            <person name="Wilken P.M."/>
            <person name="An Z."/>
            <person name="de Beer Z.W."/>
            <person name="De Vos L."/>
            <person name="Chen L."/>
            <person name="Duong T.A."/>
            <person name="Gao Y."/>
            <person name="Hammerbacher A."/>
            <person name="Kikkert J.R."/>
            <person name="Li Y."/>
            <person name="Li H."/>
            <person name="Li K."/>
            <person name="Li Q."/>
            <person name="Liu X."/>
            <person name="Ma X."/>
            <person name="Naidoo K."/>
            <person name="Pethybridge S.J."/>
            <person name="Sun J."/>
            <person name="Steenkamp E.T."/>
            <person name="van der Nest M.A."/>
            <person name="van Wyk S."/>
            <person name="Wingfield M.J."/>
            <person name="Xiong C."/>
            <person name="Yue Q."/>
            <person name="Zhang X."/>
        </authorList>
    </citation>
    <scope>NUCLEOTIDE SEQUENCE [LARGE SCALE GENOMIC DNA]</scope>
    <source>
        <strain evidence="1 2">DSM 5745</strain>
    </source>
</reference>
<evidence type="ECO:0008006" key="3">
    <source>
        <dbReference type="Google" id="ProtNLM"/>
    </source>
</evidence>
<dbReference type="InterPro" id="IPR036047">
    <property type="entry name" value="F-box-like_dom_sf"/>
</dbReference>
<protein>
    <recommendedName>
        <fullName evidence="3">F-box domain-containing protein</fullName>
    </recommendedName>
</protein>
<keyword evidence="2" id="KW-1185">Reference proteome</keyword>
<dbReference type="EMBL" id="PVWQ01000003">
    <property type="protein sequence ID" value="RDW86508.1"/>
    <property type="molecule type" value="Genomic_DNA"/>
</dbReference>
<dbReference type="CDD" id="cd09917">
    <property type="entry name" value="F-box_SF"/>
    <property type="match status" value="1"/>
</dbReference>
<accession>A0A3D8SL34</accession>
<proteinExistence type="predicted"/>
<dbReference type="STRING" id="1810919.A0A3D8SL34"/>